<keyword evidence="12 14" id="KW-0066">ATP synthesis</keyword>
<dbReference type="Proteomes" id="UP000885771">
    <property type="component" value="Unassembled WGS sequence"/>
</dbReference>
<dbReference type="SUPFAM" id="SSF81333">
    <property type="entry name" value="F1F0 ATP synthase subunit C"/>
    <property type="match status" value="1"/>
</dbReference>
<evidence type="ECO:0000313" key="16">
    <source>
        <dbReference type="EMBL" id="HED11930.1"/>
    </source>
</evidence>
<proteinExistence type="inferred from homology"/>
<dbReference type="Gene3D" id="1.20.20.10">
    <property type="entry name" value="F1F0 ATP synthase subunit C"/>
    <property type="match status" value="1"/>
</dbReference>
<keyword evidence="6 14" id="KW-0812">Transmembrane</keyword>
<evidence type="ECO:0000256" key="9">
    <source>
        <dbReference type="ARBA" id="ARBA00023065"/>
    </source>
</evidence>
<dbReference type="PANTHER" id="PTHR10031:SF0">
    <property type="entry name" value="ATPASE PROTEIN 9"/>
    <property type="match status" value="1"/>
</dbReference>
<dbReference type="GO" id="GO:0033177">
    <property type="term" value="C:proton-transporting two-sector ATPase complex, proton-transporting domain"/>
    <property type="evidence" value="ECO:0007669"/>
    <property type="project" value="InterPro"/>
</dbReference>
<evidence type="ECO:0000256" key="11">
    <source>
        <dbReference type="ARBA" id="ARBA00023136"/>
    </source>
</evidence>
<evidence type="ECO:0000256" key="13">
    <source>
        <dbReference type="ARBA" id="ARBA00025198"/>
    </source>
</evidence>
<dbReference type="FunFam" id="1.20.20.10:FF:000002">
    <property type="entry name" value="ATP synthase subunit c"/>
    <property type="match status" value="1"/>
</dbReference>
<dbReference type="PANTHER" id="PTHR10031">
    <property type="entry name" value="ATP SYNTHASE LIPID-BINDING PROTEIN, MITOCHONDRIAL"/>
    <property type="match status" value="1"/>
</dbReference>
<dbReference type="AlphaFoldDB" id="A0A7V1LPX1"/>
<keyword evidence="11 14" id="KW-0472">Membrane</keyword>
<feature type="transmembrane region" description="Helical" evidence="14">
    <location>
        <begin position="53"/>
        <end position="75"/>
    </location>
</feature>
<feature type="domain" description="V-ATPase proteolipid subunit C-like" evidence="15">
    <location>
        <begin position="10"/>
        <end position="73"/>
    </location>
</feature>
<comment type="subcellular location">
    <subcellularLocation>
        <location evidence="1 14">Cell membrane</location>
        <topology evidence="1 14">Multi-pass membrane protein</topology>
    </subcellularLocation>
</comment>
<dbReference type="InterPro" id="IPR002379">
    <property type="entry name" value="ATPase_proteolipid_c-like_dom"/>
</dbReference>
<comment type="function">
    <text evidence="14">Key component of the F(0) channel; it plays a direct role in translocation across the membrane. A homomeric c-ring of between 10-14 subunits forms the central stalk rotor element with the F(1) delta and epsilon subunits.</text>
</comment>
<dbReference type="InterPro" id="IPR020537">
    <property type="entry name" value="ATP_synth_F0_csu_DDCD_BS"/>
</dbReference>
<dbReference type="NCBIfam" id="TIGR01260">
    <property type="entry name" value="ATP_synt_c"/>
    <property type="match status" value="1"/>
</dbReference>
<evidence type="ECO:0000259" key="15">
    <source>
        <dbReference type="Pfam" id="PF00137"/>
    </source>
</evidence>
<dbReference type="EMBL" id="DRLI01000247">
    <property type="protein sequence ID" value="HHM02632.1"/>
    <property type="molecule type" value="Genomic_DNA"/>
</dbReference>
<dbReference type="InterPro" id="IPR035921">
    <property type="entry name" value="F/V-ATP_Csub_sf"/>
</dbReference>
<dbReference type="PROSITE" id="PS00605">
    <property type="entry name" value="ATPASE_C"/>
    <property type="match status" value="1"/>
</dbReference>
<gene>
    <name evidence="14 16" type="primary">atpE</name>
    <name evidence="16" type="ORF">ENJ10_14665</name>
    <name evidence="17" type="ORF">ENJ15_06425</name>
</gene>
<dbReference type="InterPro" id="IPR005953">
    <property type="entry name" value="ATP_synth_csu_bac/chlpt"/>
</dbReference>
<keyword evidence="3 14" id="KW-0813">Transport</keyword>
<evidence type="ECO:0000256" key="12">
    <source>
        <dbReference type="ARBA" id="ARBA00023310"/>
    </source>
</evidence>
<evidence type="ECO:0000256" key="7">
    <source>
        <dbReference type="ARBA" id="ARBA00022781"/>
    </source>
</evidence>
<evidence type="ECO:0000313" key="17">
    <source>
        <dbReference type="EMBL" id="HHM02632.1"/>
    </source>
</evidence>
<keyword evidence="8 14" id="KW-1133">Transmembrane helix</keyword>
<dbReference type="PRINTS" id="PR00124">
    <property type="entry name" value="ATPASEC"/>
</dbReference>
<keyword evidence="10 14" id="KW-0446">Lipid-binding</keyword>
<feature type="transmembrane region" description="Helical" evidence="14">
    <location>
        <begin position="6"/>
        <end position="32"/>
    </location>
</feature>
<evidence type="ECO:0000256" key="5">
    <source>
        <dbReference type="ARBA" id="ARBA00022547"/>
    </source>
</evidence>
<evidence type="ECO:0000256" key="14">
    <source>
        <dbReference type="HAMAP-Rule" id="MF_01396"/>
    </source>
</evidence>
<dbReference type="GO" id="GO:0045259">
    <property type="term" value="C:proton-transporting ATP synthase complex"/>
    <property type="evidence" value="ECO:0007669"/>
    <property type="project" value="UniProtKB-KW"/>
</dbReference>
<comment type="function">
    <text evidence="13 14">F(1)F(0) ATP synthase produces ATP from ADP in the presence of a proton or sodium gradient. F-type ATPases consist of two structural domains, F(1) containing the extramembraneous catalytic core and F(0) containing the membrane proton channel, linked together by a central stalk and a peripheral stalk. During catalysis, ATP synthesis in the catalytic domain of F(1) is coupled via a rotary mechanism of the central stalk subunits to proton translocation.</text>
</comment>
<dbReference type="GO" id="GO:0005886">
    <property type="term" value="C:plasma membrane"/>
    <property type="evidence" value="ECO:0007669"/>
    <property type="project" value="UniProtKB-SubCell"/>
</dbReference>
<keyword evidence="9 14" id="KW-0406">Ion transport</keyword>
<evidence type="ECO:0000256" key="10">
    <source>
        <dbReference type="ARBA" id="ARBA00023121"/>
    </source>
</evidence>
<evidence type="ECO:0000256" key="6">
    <source>
        <dbReference type="ARBA" id="ARBA00022692"/>
    </source>
</evidence>
<keyword evidence="4 14" id="KW-1003">Cell membrane</keyword>
<feature type="site" description="Reversibly protonated during proton transport" evidence="14">
    <location>
        <position position="60"/>
    </location>
</feature>
<dbReference type="GO" id="GO:0046933">
    <property type="term" value="F:proton-transporting ATP synthase activity, rotational mechanism"/>
    <property type="evidence" value="ECO:0007669"/>
    <property type="project" value="UniProtKB-UniRule"/>
</dbReference>
<dbReference type="GO" id="GO:0008289">
    <property type="term" value="F:lipid binding"/>
    <property type="evidence" value="ECO:0007669"/>
    <property type="project" value="UniProtKB-KW"/>
</dbReference>
<organism evidence="16">
    <name type="scientific">Caldithrix abyssi</name>
    <dbReference type="NCBI Taxonomy" id="187145"/>
    <lineage>
        <taxon>Bacteria</taxon>
        <taxon>Pseudomonadati</taxon>
        <taxon>Calditrichota</taxon>
        <taxon>Calditrichia</taxon>
        <taxon>Calditrichales</taxon>
        <taxon>Calditrichaceae</taxon>
        <taxon>Caldithrix</taxon>
    </lineage>
</organism>
<dbReference type="InterPro" id="IPR000454">
    <property type="entry name" value="ATP_synth_F0_csu"/>
</dbReference>
<reference evidence="16" key="1">
    <citation type="journal article" date="2020" name="mSystems">
        <title>Genome- and Community-Level Interaction Insights into Carbon Utilization and Element Cycling Functions of Hydrothermarchaeota in Hydrothermal Sediment.</title>
        <authorList>
            <person name="Zhou Z."/>
            <person name="Liu Y."/>
            <person name="Xu W."/>
            <person name="Pan J."/>
            <person name="Luo Z.H."/>
            <person name="Li M."/>
        </authorList>
    </citation>
    <scope>NUCLEOTIDE SEQUENCE [LARGE SCALE GENOMIC DNA]</scope>
    <source>
        <strain evidence="16">HyVt-456</strain>
        <strain evidence="17">HyVt-460</strain>
    </source>
</reference>
<sequence length="76" mass="7616">MEWALAIAYLAAGIGAGLVTIGAGIGIGKMAASAVEGTARQPEAGNDIRTTMIIAAAMLEGIALFGIVVTFLLVIK</sequence>
<keyword evidence="5 14" id="KW-0138">CF(0)</keyword>
<dbReference type="InterPro" id="IPR038662">
    <property type="entry name" value="ATP_synth_F0_csu_sf"/>
</dbReference>
<accession>A0A7V1LPX1</accession>
<dbReference type="Proteomes" id="UP000886005">
    <property type="component" value="Unassembled WGS sequence"/>
</dbReference>
<keyword evidence="7 14" id="KW-0375">Hydrogen ion transport</keyword>
<name>A0A7V1LPX1_CALAY</name>
<comment type="similarity">
    <text evidence="2 14">Belongs to the ATPase C chain family.</text>
</comment>
<evidence type="ECO:0000256" key="8">
    <source>
        <dbReference type="ARBA" id="ARBA00022989"/>
    </source>
</evidence>
<dbReference type="Pfam" id="PF00137">
    <property type="entry name" value="ATP-synt_C"/>
    <property type="match status" value="1"/>
</dbReference>
<dbReference type="CDD" id="cd18121">
    <property type="entry name" value="ATP-synt_Fo_c"/>
    <property type="match status" value="1"/>
</dbReference>
<protein>
    <recommendedName>
        <fullName evidence="14">ATP synthase subunit c</fullName>
    </recommendedName>
    <alternativeName>
        <fullName evidence="14">ATP synthase F(0) sector subunit c</fullName>
    </alternativeName>
    <alternativeName>
        <fullName evidence="14">F-type ATPase subunit c</fullName>
        <shortName evidence="14">F-ATPase subunit c</shortName>
    </alternativeName>
    <alternativeName>
        <fullName evidence="14">Lipid-binding protein</fullName>
    </alternativeName>
</protein>
<evidence type="ECO:0000256" key="2">
    <source>
        <dbReference type="ARBA" id="ARBA00006704"/>
    </source>
</evidence>
<comment type="caution">
    <text evidence="16">The sequence shown here is derived from an EMBL/GenBank/DDBJ whole genome shotgun (WGS) entry which is preliminary data.</text>
</comment>
<dbReference type="HAMAP" id="MF_01396">
    <property type="entry name" value="ATP_synth_c_bact"/>
    <property type="match status" value="1"/>
</dbReference>
<dbReference type="EMBL" id="DRLD01000417">
    <property type="protein sequence ID" value="HED11930.1"/>
    <property type="molecule type" value="Genomic_DNA"/>
</dbReference>
<evidence type="ECO:0000256" key="1">
    <source>
        <dbReference type="ARBA" id="ARBA00004651"/>
    </source>
</evidence>
<evidence type="ECO:0000256" key="4">
    <source>
        <dbReference type="ARBA" id="ARBA00022475"/>
    </source>
</evidence>
<evidence type="ECO:0000256" key="3">
    <source>
        <dbReference type="ARBA" id="ARBA00022448"/>
    </source>
</evidence>